<dbReference type="InterPro" id="IPR000276">
    <property type="entry name" value="GPCR_Rhodpsn"/>
</dbReference>
<sequence length="410" mass="46378">MANSSIEIRQDLNLSDIVDYGDSHLSRVIQYLDLYINIVFVFVASVFALGTNIANMLVLIKQGVRGCVSLCLFSISATDFLSTLTGFISVMFKILMHLYKQPGFNPAAVFFLLVYASAVLYDVSNTLTAFLSLERCLCVTLPFKFKDIFTTKLTAVVIVCVYMLCFGLMMPHFLSSGLRMKTFENSTYLTLWLSSDRIAVDTYIDVKNFCQISVILGIVLVCTSLMIISLNISSKFHNKDTTTTAKPLKSSKTRPEVNFKVSSSMPTPEITNHEGKGKIETKRKNKKNPTKNKDTIKDPQSNGPLTKENTARKQEKNTQSSRNLNVIKTVVMLCVICFVCNLSRIIASTAIVLEPRLKIGREYYDWYQLMIAVCYVFQLFNCSLNIFVYYNYNQSFRETLRQLLGCKSNT</sequence>
<feature type="compositionally biased region" description="Polar residues" evidence="8">
    <location>
        <begin position="298"/>
        <end position="308"/>
    </location>
</feature>
<comment type="subcellular location">
    <subcellularLocation>
        <location evidence="1">Membrane</location>
        <topology evidence="1">Multi-pass membrane protein</topology>
    </subcellularLocation>
</comment>
<dbReference type="PANTHER" id="PTHR24243:SF208">
    <property type="entry name" value="PYROKININ-1 RECEPTOR"/>
    <property type="match status" value="1"/>
</dbReference>
<evidence type="ECO:0000256" key="4">
    <source>
        <dbReference type="ARBA" id="ARBA00023040"/>
    </source>
</evidence>
<feature type="transmembrane region" description="Helical" evidence="9">
    <location>
        <begin position="107"/>
        <end position="133"/>
    </location>
</feature>
<feature type="domain" description="G-protein coupled receptors family 1 profile" evidence="10">
    <location>
        <begin position="51"/>
        <end position="389"/>
    </location>
</feature>
<dbReference type="PROSITE" id="PS50262">
    <property type="entry name" value="G_PROTEIN_RECEP_F1_2"/>
    <property type="match status" value="1"/>
</dbReference>
<dbReference type="InterPro" id="IPR017452">
    <property type="entry name" value="GPCR_Rhodpsn_7TM"/>
</dbReference>
<evidence type="ECO:0000313" key="12">
    <source>
        <dbReference type="Proteomes" id="UP000762676"/>
    </source>
</evidence>
<keyword evidence="4" id="KW-0297">G-protein coupled receptor</keyword>
<organism evidence="11 12">
    <name type="scientific">Elysia marginata</name>
    <dbReference type="NCBI Taxonomy" id="1093978"/>
    <lineage>
        <taxon>Eukaryota</taxon>
        <taxon>Metazoa</taxon>
        <taxon>Spiralia</taxon>
        <taxon>Lophotrochozoa</taxon>
        <taxon>Mollusca</taxon>
        <taxon>Gastropoda</taxon>
        <taxon>Heterobranchia</taxon>
        <taxon>Euthyneura</taxon>
        <taxon>Panpulmonata</taxon>
        <taxon>Sacoglossa</taxon>
        <taxon>Placobranchoidea</taxon>
        <taxon>Plakobranchidae</taxon>
        <taxon>Elysia</taxon>
    </lineage>
</organism>
<evidence type="ECO:0000256" key="2">
    <source>
        <dbReference type="ARBA" id="ARBA00022692"/>
    </source>
</evidence>
<evidence type="ECO:0000313" key="11">
    <source>
        <dbReference type="EMBL" id="GFS08402.1"/>
    </source>
</evidence>
<feature type="transmembrane region" description="Helical" evidence="9">
    <location>
        <begin position="366"/>
        <end position="392"/>
    </location>
</feature>
<evidence type="ECO:0000256" key="9">
    <source>
        <dbReference type="SAM" id="Phobius"/>
    </source>
</evidence>
<dbReference type="Pfam" id="PF00001">
    <property type="entry name" value="7tm_1"/>
    <property type="match status" value="1"/>
</dbReference>
<evidence type="ECO:0000256" key="8">
    <source>
        <dbReference type="SAM" id="MobiDB-lite"/>
    </source>
</evidence>
<dbReference type="AlphaFoldDB" id="A0AAV4IF11"/>
<dbReference type="Proteomes" id="UP000762676">
    <property type="component" value="Unassembled WGS sequence"/>
</dbReference>
<keyword evidence="12" id="KW-1185">Reference proteome</keyword>
<feature type="transmembrane region" description="Helical" evidence="9">
    <location>
        <begin position="212"/>
        <end position="232"/>
    </location>
</feature>
<feature type="transmembrane region" description="Helical" evidence="9">
    <location>
        <begin position="70"/>
        <end position="95"/>
    </location>
</feature>
<dbReference type="GO" id="GO:0016020">
    <property type="term" value="C:membrane"/>
    <property type="evidence" value="ECO:0007669"/>
    <property type="project" value="UniProtKB-SubCell"/>
</dbReference>
<name>A0AAV4IF11_9GAST</name>
<reference evidence="11 12" key="1">
    <citation type="journal article" date="2021" name="Elife">
        <title>Chloroplast acquisition without the gene transfer in kleptoplastic sea slugs, Plakobranchus ocellatus.</title>
        <authorList>
            <person name="Maeda T."/>
            <person name="Takahashi S."/>
            <person name="Yoshida T."/>
            <person name="Shimamura S."/>
            <person name="Takaki Y."/>
            <person name="Nagai Y."/>
            <person name="Toyoda A."/>
            <person name="Suzuki Y."/>
            <person name="Arimoto A."/>
            <person name="Ishii H."/>
            <person name="Satoh N."/>
            <person name="Nishiyama T."/>
            <person name="Hasebe M."/>
            <person name="Maruyama T."/>
            <person name="Minagawa J."/>
            <person name="Obokata J."/>
            <person name="Shigenobu S."/>
        </authorList>
    </citation>
    <scope>NUCLEOTIDE SEQUENCE [LARGE SCALE GENOMIC DNA]</scope>
</reference>
<evidence type="ECO:0000256" key="7">
    <source>
        <dbReference type="ARBA" id="ARBA00023224"/>
    </source>
</evidence>
<protein>
    <submittedName>
        <fullName evidence="11">Chemosensory receptor C</fullName>
    </submittedName>
</protein>
<keyword evidence="3 9" id="KW-1133">Transmembrane helix</keyword>
<keyword evidence="6 11" id="KW-0675">Receptor</keyword>
<dbReference type="PANTHER" id="PTHR24243">
    <property type="entry name" value="G-PROTEIN COUPLED RECEPTOR"/>
    <property type="match status" value="1"/>
</dbReference>
<keyword evidence="7" id="KW-0807">Transducer</keyword>
<keyword evidence="2 9" id="KW-0812">Transmembrane</keyword>
<accession>A0AAV4IF11</accession>
<feature type="transmembrane region" description="Helical" evidence="9">
    <location>
        <begin position="153"/>
        <end position="174"/>
    </location>
</feature>
<gene>
    <name evidence="11" type="ORF">ElyMa_003013400</name>
</gene>
<feature type="transmembrane region" description="Helical" evidence="9">
    <location>
        <begin position="34"/>
        <end position="58"/>
    </location>
</feature>
<evidence type="ECO:0000256" key="6">
    <source>
        <dbReference type="ARBA" id="ARBA00023170"/>
    </source>
</evidence>
<evidence type="ECO:0000256" key="3">
    <source>
        <dbReference type="ARBA" id="ARBA00022989"/>
    </source>
</evidence>
<feature type="compositionally biased region" description="Polar residues" evidence="8">
    <location>
        <begin position="260"/>
        <end position="270"/>
    </location>
</feature>
<dbReference type="Gene3D" id="1.20.1070.10">
    <property type="entry name" value="Rhodopsin 7-helix transmembrane proteins"/>
    <property type="match status" value="1"/>
</dbReference>
<evidence type="ECO:0000256" key="5">
    <source>
        <dbReference type="ARBA" id="ARBA00023136"/>
    </source>
</evidence>
<feature type="region of interest" description="Disordered" evidence="8">
    <location>
        <begin position="240"/>
        <end position="319"/>
    </location>
</feature>
<proteinExistence type="predicted"/>
<dbReference type="SUPFAM" id="SSF81321">
    <property type="entry name" value="Family A G protein-coupled receptor-like"/>
    <property type="match status" value="1"/>
</dbReference>
<feature type="compositionally biased region" description="Basic and acidic residues" evidence="8">
    <location>
        <begin position="271"/>
        <end position="282"/>
    </location>
</feature>
<evidence type="ECO:0000259" key="10">
    <source>
        <dbReference type="PROSITE" id="PS50262"/>
    </source>
</evidence>
<evidence type="ECO:0000256" key="1">
    <source>
        <dbReference type="ARBA" id="ARBA00004141"/>
    </source>
</evidence>
<keyword evidence="5 9" id="KW-0472">Membrane</keyword>
<feature type="transmembrane region" description="Helical" evidence="9">
    <location>
        <begin position="326"/>
        <end position="346"/>
    </location>
</feature>
<comment type="caution">
    <text evidence="11">The sequence shown here is derived from an EMBL/GenBank/DDBJ whole genome shotgun (WGS) entry which is preliminary data.</text>
</comment>
<dbReference type="GO" id="GO:0004930">
    <property type="term" value="F:G protein-coupled receptor activity"/>
    <property type="evidence" value="ECO:0007669"/>
    <property type="project" value="UniProtKB-KW"/>
</dbReference>
<dbReference type="EMBL" id="BMAT01006216">
    <property type="protein sequence ID" value="GFS08402.1"/>
    <property type="molecule type" value="Genomic_DNA"/>
</dbReference>